<dbReference type="InterPro" id="IPR009014">
    <property type="entry name" value="Transketo_C/PFOR_II"/>
</dbReference>
<keyword evidence="11" id="KW-1185">Reference proteome</keyword>
<proteinExistence type="predicted"/>
<keyword evidence="3" id="KW-0479">Metal-binding</keyword>
<dbReference type="Pfam" id="PF02775">
    <property type="entry name" value="TPP_enzyme_C"/>
    <property type="match status" value="1"/>
</dbReference>
<keyword evidence="4" id="KW-0249">Electron transport</keyword>
<dbReference type="EC" id="1.2.7.1" evidence="10"/>
<dbReference type="PROSITE" id="PS00198">
    <property type="entry name" value="4FE4S_FER_1"/>
    <property type="match status" value="1"/>
</dbReference>
<dbReference type="InterPro" id="IPR019752">
    <property type="entry name" value="Pyrv/ketoisovalerate_OxRed_cat"/>
</dbReference>
<dbReference type="PIRSF" id="PIRSF000159">
    <property type="entry name" value="NifJ"/>
    <property type="match status" value="1"/>
</dbReference>
<dbReference type="Gene3D" id="3.40.50.920">
    <property type="match status" value="1"/>
</dbReference>
<dbReference type="CDD" id="cd03377">
    <property type="entry name" value="TPP_PFOR_PNO"/>
    <property type="match status" value="1"/>
</dbReference>
<keyword evidence="7" id="KW-0411">Iron-sulfur</keyword>
<keyword evidence="5 10" id="KW-0560">Oxidoreductase</keyword>
<gene>
    <name evidence="10" type="ORF">PAPYR_5359</name>
</gene>
<comment type="caution">
    <text evidence="10">The sequence shown here is derived from an EMBL/GenBank/DDBJ whole genome shotgun (WGS) entry which is preliminary data.</text>
</comment>
<dbReference type="Pfam" id="PF01558">
    <property type="entry name" value="POR"/>
    <property type="match status" value="1"/>
</dbReference>
<dbReference type="Pfam" id="PF01855">
    <property type="entry name" value="POR_N"/>
    <property type="match status" value="1"/>
</dbReference>
<dbReference type="GO" id="GO:0019164">
    <property type="term" value="F:pyruvate synthase activity"/>
    <property type="evidence" value="ECO:0007669"/>
    <property type="project" value="UniProtKB-EC"/>
</dbReference>
<dbReference type="Pfam" id="PF10371">
    <property type="entry name" value="EKR"/>
    <property type="match status" value="1"/>
</dbReference>
<dbReference type="CDD" id="cd07034">
    <property type="entry name" value="TPP_PYR_PFOR_IOR-alpha_like"/>
    <property type="match status" value="1"/>
</dbReference>
<organism evidence="10 11">
    <name type="scientific">Paratrimastix pyriformis</name>
    <dbReference type="NCBI Taxonomy" id="342808"/>
    <lineage>
        <taxon>Eukaryota</taxon>
        <taxon>Metamonada</taxon>
        <taxon>Preaxostyla</taxon>
        <taxon>Paratrimastigidae</taxon>
        <taxon>Paratrimastix</taxon>
    </lineage>
</organism>
<dbReference type="SUPFAM" id="SSF52518">
    <property type="entry name" value="Thiamin diphosphate-binding fold (THDP-binding)"/>
    <property type="match status" value="2"/>
</dbReference>
<dbReference type="Pfam" id="PF17147">
    <property type="entry name" value="PFOR_II"/>
    <property type="match status" value="1"/>
</dbReference>
<dbReference type="PROSITE" id="PS51379">
    <property type="entry name" value="4FE4S_FER_2"/>
    <property type="match status" value="2"/>
</dbReference>
<feature type="domain" description="4Fe-4S ferredoxin-type" evidence="9">
    <location>
        <begin position="682"/>
        <end position="712"/>
    </location>
</feature>
<dbReference type="InterPro" id="IPR017896">
    <property type="entry name" value="4Fe4S_Fe-S-bd"/>
</dbReference>
<accession>A0ABQ8UHW7</accession>
<evidence type="ECO:0000256" key="1">
    <source>
        <dbReference type="ARBA" id="ARBA00022448"/>
    </source>
</evidence>
<dbReference type="InterPro" id="IPR019456">
    <property type="entry name" value="Pyrv-flavodox_OxRtase_EKR"/>
</dbReference>
<dbReference type="SUPFAM" id="SSF52922">
    <property type="entry name" value="TK C-terminal domain-like"/>
    <property type="match status" value="1"/>
</dbReference>
<evidence type="ECO:0000256" key="7">
    <source>
        <dbReference type="ARBA" id="ARBA00023014"/>
    </source>
</evidence>
<dbReference type="InterPro" id="IPR002880">
    <property type="entry name" value="Pyrv_Fd/Flavodoxin_OxRdtase_N"/>
</dbReference>
<reference evidence="10" key="1">
    <citation type="journal article" date="2022" name="bioRxiv">
        <title>Genomics of Preaxostyla Flagellates Illuminates Evolutionary Transitions and the Path Towards Mitochondrial Loss.</title>
        <authorList>
            <person name="Novak L.V.F."/>
            <person name="Treitli S.C."/>
            <person name="Pyrih J."/>
            <person name="Halakuc P."/>
            <person name="Pipaliya S.V."/>
            <person name="Vacek V."/>
            <person name="Brzon O."/>
            <person name="Soukal P."/>
            <person name="Eme L."/>
            <person name="Dacks J.B."/>
            <person name="Karnkowska A."/>
            <person name="Elias M."/>
            <person name="Hampl V."/>
        </authorList>
    </citation>
    <scope>NUCLEOTIDE SEQUENCE</scope>
    <source>
        <strain evidence="10">RCP-MX</strain>
    </source>
</reference>
<dbReference type="Pfam" id="PF13183">
    <property type="entry name" value="Fer4_8"/>
    <property type="match status" value="1"/>
</dbReference>
<dbReference type="InterPro" id="IPR002869">
    <property type="entry name" value="Pyrv_flavodox_OxRed_cen"/>
</dbReference>
<evidence type="ECO:0000256" key="6">
    <source>
        <dbReference type="ARBA" id="ARBA00023004"/>
    </source>
</evidence>
<keyword evidence="10" id="KW-0670">Pyruvate</keyword>
<dbReference type="InterPro" id="IPR011766">
    <property type="entry name" value="TPP_enzyme_TPP-bd"/>
</dbReference>
<evidence type="ECO:0000256" key="8">
    <source>
        <dbReference type="SAM" id="MobiDB-lite"/>
    </source>
</evidence>
<sequence length="1200" mass="130982">MSTVDCFDGNTAAAHVAYAMSDCAVIFPITPSSVMGELADTWSAQGRKNIFDQTLSVTEMQSEAGAAGAVHGCLSAGALTTTFTASQGLLLMIPNMYKIAGERIPAVFHVSARAIASQALSIFGDHQDVMAARATGFSFLCASSVQECMDLALVAHLSALKGSLPFVHFFDGFRTSHEIQKISILSYEQIKSLVDWEDIKRFRAGALNPEHPQMRGTAQQPEIYFQLLEASNNEYAALPEIVQEQMRRVSAVTGRQIHLFDYVGAPDATEVVIIMGAGACAVEEAVEYLNAHGHKVGVLKVRLYRPWSARHFLAALPATATKIAVLDRTKEPGSFGEPLYLDVAATIQNAHQQRTIVGGRFGLGSKDFTATMAKSVFENLFQATPKNHFTVGINDDLSHTSLPVTEEINALPEGTVQCLIWGLGSDGTVGANKEAIKLIGHNTELFSQGYFEYDAKKSGGLTRSHLRFGPRPINATYLVTHADYVACHNPGYVGRYELLKAAKVGAKFLLNSPWTTIEAMEANLPGDLKRVIAQKHIHLYNIDAIAVAARTGNGQHIGMIMQTAFFKLANVIPLEQAIELLKKSVVKMFGKKGQQVVKVNHDAIDLAQAECVELAYPASWADAALPPRFVLPGAPEFVNEIMIPCGRYTSDSLPVSTLGRLCPGGIMPTSTARWEKRGLAPSVPAWDLNGKCVQCAMCSFVCPHAVIRPYLVTDAEAQAAPYKEGFAVKPTKGKEFEGYSFRIQVSVMDCTGCGSCANVCPVKALEMKPYPTQARQHENWMYCQTLPVRDQQIATSAEKPNTKASQFRMPYFEFSGACGGCGETPYLKLVSQLFGDRMIIANATGCSSIYSGSAPWSPYTVNKDGHGPAWANSLFEDNAEYGYGMFLATAQRRKRVADLVQKALAMPELAAPVREALQFWYDHKDQGEESKQASVRVKAALEAHHEDATLAQIWDARDMLTKKSQWIYGGDGWAYDIGFGGLDHVLACGDDVNVVVMDTEVYSNTGGQRSKSTNRGAVAQFAASGKKTAKKDLGSIFMSYGNIYVASCAIGSNPGQFLKAVHEAESYNGPSILICYSPCINHSIKGGMANSIEEEKLAVKFGYWYLYRYDPRLAAQGKNPFQLDSKEPAGDLKEFLYREVRYESLTRSFPQEAERLHALLAEDKRRDYIKYRQMATNWEAPQQAQATAAPAAAAPAPAAH</sequence>
<evidence type="ECO:0000256" key="4">
    <source>
        <dbReference type="ARBA" id="ARBA00022982"/>
    </source>
</evidence>
<dbReference type="InterPro" id="IPR011895">
    <property type="entry name" value="Pyrv_flavodox_OxRed"/>
</dbReference>
<feature type="domain" description="4Fe-4S ferredoxin-type" evidence="9">
    <location>
        <begin position="741"/>
        <end position="770"/>
    </location>
</feature>
<dbReference type="SMART" id="SM00890">
    <property type="entry name" value="EKR"/>
    <property type="match status" value="1"/>
</dbReference>
<keyword evidence="6" id="KW-0408">Iron</keyword>
<dbReference type="Proteomes" id="UP001141327">
    <property type="component" value="Unassembled WGS sequence"/>
</dbReference>
<dbReference type="SUPFAM" id="SSF53323">
    <property type="entry name" value="Pyruvate-ferredoxin oxidoreductase, PFOR, domain III"/>
    <property type="match status" value="1"/>
</dbReference>
<dbReference type="InterPro" id="IPR017900">
    <property type="entry name" value="4Fe4S_Fe_S_CS"/>
</dbReference>
<feature type="region of interest" description="Disordered" evidence="8">
    <location>
        <begin position="1181"/>
        <end position="1200"/>
    </location>
</feature>
<dbReference type="PANTHER" id="PTHR32154:SF0">
    <property type="entry name" value="PYRUVATE-FLAVODOXIN OXIDOREDUCTASE-RELATED"/>
    <property type="match status" value="1"/>
</dbReference>
<dbReference type="NCBIfam" id="TIGR02176">
    <property type="entry name" value="pyruv_ox_red"/>
    <property type="match status" value="1"/>
</dbReference>
<evidence type="ECO:0000313" key="11">
    <source>
        <dbReference type="Proteomes" id="UP001141327"/>
    </source>
</evidence>
<dbReference type="InterPro" id="IPR029061">
    <property type="entry name" value="THDP-binding"/>
</dbReference>
<evidence type="ECO:0000256" key="5">
    <source>
        <dbReference type="ARBA" id="ARBA00023002"/>
    </source>
</evidence>
<evidence type="ECO:0000259" key="9">
    <source>
        <dbReference type="PROSITE" id="PS51379"/>
    </source>
</evidence>
<evidence type="ECO:0000313" key="10">
    <source>
        <dbReference type="EMBL" id="KAJ4458833.1"/>
    </source>
</evidence>
<keyword evidence="1" id="KW-0813">Transport</keyword>
<dbReference type="SUPFAM" id="SSF54862">
    <property type="entry name" value="4Fe-4S ferredoxins"/>
    <property type="match status" value="1"/>
</dbReference>
<name>A0ABQ8UHW7_9EUKA</name>
<dbReference type="InterPro" id="IPR033412">
    <property type="entry name" value="PFOR_II"/>
</dbReference>
<evidence type="ECO:0000256" key="3">
    <source>
        <dbReference type="ARBA" id="ARBA00022723"/>
    </source>
</evidence>
<dbReference type="Gene3D" id="3.40.50.970">
    <property type="match status" value="2"/>
</dbReference>
<dbReference type="Gene3D" id="3.30.70.20">
    <property type="match status" value="1"/>
</dbReference>
<evidence type="ECO:0000256" key="2">
    <source>
        <dbReference type="ARBA" id="ARBA00022485"/>
    </source>
</evidence>
<dbReference type="PANTHER" id="PTHR32154">
    <property type="entry name" value="PYRUVATE-FLAVODOXIN OXIDOREDUCTASE-RELATED"/>
    <property type="match status" value="1"/>
</dbReference>
<dbReference type="InterPro" id="IPR050722">
    <property type="entry name" value="Pyruvate:ferred/Flavod_OxRd"/>
</dbReference>
<dbReference type="Gene3D" id="3.40.920.10">
    <property type="entry name" value="Pyruvate-ferredoxin oxidoreductase, PFOR, domain III"/>
    <property type="match status" value="1"/>
</dbReference>
<protein>
    <submittedName>
        <fullName evidence="10">Pyruvate:ferredoxin oxidoreductase</fullName>
        <ecNumber evidence="10">1.2.7.1</ecNumber>
    </submittedName>
</protein>
<dbReference type="EMBL" id="JAPMOS010000025">
    <property type="protein sequence ID" value="KAJ4458833.1"/>
    <property type="molecule type" value="Genomic_DNA"/>
</dbReference>
<keyword evidence="2" id="KW-0004">4Fe-4S</keyword>